<feature type="domain" description="DUF5636" evidence="1">
    <location>
        <begin position="39"/>
        <end position="186"/>
    </location>
</feature>
<dbReference type="Proteomes" id="UP000035369">
    <property type="component" value="Unassembled WGS sequence"/>
</dbReference>
<proteinExistence type="predicted"/>
<dbReference type="KEGG" id="xpe:BJD13_18345"/>
<comment type="caution">
    <text evidence="3">The sequence shown here is derived from an EMBL/GenBank/DDBJ whole genome shotgun (WGS) entry which is preliminary data.</text>
</comment>
<evidence type="ECO:0000259" key="1">
    <source>
        <dbReference type="Pfam" id="PF18686"/>
    </source>
</evidence>
<evidence type="ECO:0000313" key="2">
    <source>
        <dbReference type="EMBL" id="KLC12335.1"/>
    </source>
</evidence>
<dbReference type="Proteomes" id="UP000471082">
    <property type="component" value="Unassembled WGS sequence"/>
</dbReference>
<dbReference type="Pfam" id="PF18686">
    <property type="entry name" value="DUF5636"/>
    <property type="match status" value="1"/>
</dbReference>
<dbReference type="EMBL" id="JZUY01000005">
    <property type="protein sequence ID" value="KLC12335.1"/>
    <property type="molecule type" value="Genomic_DNA"/>
</dbReference>
<sequence length="293" mass="33931">MKISDASELEMVLFLDENFQVVDGVQIEATQRMRDMLVFARMASFLSDNEALASAVKDLSFELGTEYAKFREVQRDGVNYRRLGAFSCALGKYASYYGFSRKVVILNGQISPADFNDVVGAKIMFRDLFTRAHGEFTHAIQWLLLVQRFGEVAAVYYAKSVQYRSTRTFLAQGGPQRAYMWNFLVDCFDGAEDYRQNIYAKTFRCPQIATERLRTLLPTQSWLGEFLYARRHKGLKNGEEPYVDAHYTNGRTINMKPPHINRTVWKNDGEEIRAYTQLRENIYYKSVIEARKN</sequence>
<organism evidence="3 7">
    <name type="scientific">Xanthomonas perforans</name>
    <dbReference type="NCBI Taxonomy" id="442694"/>
    <lineage>
        <taxon>Bacteria</taxon>
        <taxon>Pseudomonadati</taxon>
        <taxon>Pseudomonadota</taxon>
        <taxon>Gammaproteobacteria</taxon>
        <taxon>Lysobacterales</taxon>
        <taxon>Lysobacteraceae</taxon>
        <taxon>Xanthomonas</taxon>
    </lineage>
</organism>
<dbReference type="AlphaFoldDB" id="A0A0G8V6C2"/>
<dbReference type="EMBL" id="PUUL01000041">
    <property type="protein sequence ID" value="RXD54635.1"/>
    <property type="molecule type" value="Genomic_DNA"/>
</dbReference>
<evidence type="ECO:0000313" key="7">
    <source>
        <dbReference type="Proteomes" id="UP000471082"/>
    </source>
</evidence>
<evidence type="ECO:0000313" key="5">
    <source>
        <dbReference type="Proteomes" id="UP000035369"/>
    </source>
</evidence>
<reference evidence="2 5" key="1">
    <citation type="submission" date="2015-02" db="EMBL/GenBank/DDBJ databases">
        <title>Whole genome sequencing of multiple isolates of three species of pepper and tomato-infecting xanthomonads reveals genetic diversity in field strains and pinpoints effectors responsible for host specificity.</title>
        <authorList>
            <person name="Schwartz A."/>
            <person name="Dahlbeck D."/>
            <person name="Staskawicz B."/>
            <person name="Bart R."/>
            <person name="Potnis N."/>
            <person name="Minsavage G."/>
            <person name="Timilsina S."/>
            <person name="Goss E."/>
            <person name="Jones J."/>
            <person name="Vallad G."/>
            <person name="Barak J."/>
            <person name="Miller S."/>
            <person name="Ritchie D."/>
            <person name="Martins J.Jr."/>
            <person name="Patane J.S."/>
            <person name="Setubal J.C."/>
        </authorList>
    </citation>
    <scope>NUCLEOTIDE SEQUENCE [LARGE SCALE GENOMIC DNA]</scope>
    <source>
        <strain evidence="2 5">Xp3-15</strain>
    </source>
</reference>
<reference evidence="4 6" key="2">
    <citation type="submission" date="2018-02" db="EMBL/GenBank/DDBJ databases">
        <title>Characterization of Xanthomonas diversity in transplant houses and field plants.</title>
        <authorList>
            <person name="Abrahamian P."/>
            <person name="Timilsina S."/>
            <person name="Minsavage G.V."/>
            <person name="Goss E.M."/>
            <person name="Jones J.B."/>
            <person name="Vallad G.E."/>
        </authorList>
    </citation>
    <scope>NUCLEOTIDE SEQUENCE [LARGE SCALE GENOMIC DNA]</scope>
    <source>
        <strain evidence="4 6">GEV2132</strain>
    </source>
</reference>
<reference evidence="3 7" key="3">
    <citation type="submission" date="2019-11" db="EMBL/GenBank/DDBJ databases">
        <title>Genome-resolved metagenomics to study the prevalence of co-infection and intraspecific heterogeneity among plant pathogen metapopulations.</title>
        <authorList>
            <person name="Newberry E."/>
            <person name="Bhandari R."/>
            <person name="Kemble J."/>
            <person name="Sikora E."/>
            <person name="Potnis N."/>
        </authorList>
    </citation>
    <scope>NUCLEOTIDE SEQUENCE [LARGE SCALE GENOMIC DNA]</scope>
    <source>
        <strain evidence="3">Xp_Tom_Tuscaloosa_18b</strain>
    </source>
</reference>
<dbReference type="RefSeq" id="WP_008573276.1">
    <property type="nucleotide sequence ID" value="NZ_CP018475.1"/>
</dbReference>
<dbReference type="InterPro" id="IPR040708">
    <property type="entry name" value="DUF5636"/>
</dbReference>
<dbReference type="Proteomes" id="UP000289372">
    <property type="component" value="Unassembled WGS sequence"/>
</dbReference>
<evidence type="ECO:0000313" key="6">
    <source>
        <dbReference type="Proteomes" id="UP000289372"/>
    </source>
</evidence>
<gene>
    <name evidence="4" type="ORF">DB769_08515</name>
    <name evidence="3" type="ORF">G3W61_19740</name>
    <name evidence="2" type="ORF">XP315_00345</name>
</gene>
<keyword evidence="5" id="KW-1185">Reference proteome</keyword>
<dbReference type="GeneID" id="61776648"/>
<protein>
    <recommendedName>
        <fullName evidence="1">DUF5636 domain-containing protein</fullName>
    </recommendedName>
</protein>
<name>A0A0G8V6C2_XANPE</name>
<evidence type="ECO:0000313" key="4">
    <source>
        <dbReference type="EMBL" id="RXD54635.1"/>
    </source>
</evidence>
<accession>A0A0G8V6C2</accession>
<dbReference type="EMBL" id="JAAGYU010000135">
    <property type="protein sequence ID" value="NEL78452.1"/>
    <property type="molecule type" value="Genomic_DNA"/>
</dbReference>
<evidence type="ECO:0000313" key="3">
    <source>
        <dbReference type="EMBL" id="NEL78452.1"/>
    </source>
</evidence>